<dbReference type="InterPro" id="IPR000421">
    <property type="entry name" value="FA58C"/>
</dbReference>
<evidence type="ECO:0000313" key="4">
    <source>
        <dbReference type="Proteomes" id="UP000623461"/>
    </source>
</evidence>
<gene>
    <name evidence="3" type="ORF">GCM10009721_08530</name>
</gene>
<feature type="chain" id="PRO_5046776076" description="F5/8 type C domain-containing protein" evidence="1">
    <location>
        <begin position="30"/>
        <end position="1060"/>
    </location>
</feature>
<dbReference type="SUPFAM" id="SSF49785">
    <property type="entry name" value="Galactose-binding domain-like"/>
    <property type="match status" value="2"/>
</dbReference>
<feature type="domain" description="F5/8 type C" evidence="2">
    <location>
        <begin position="632"/>
        <end position="725"/>
    </location>
</feature>
<accession>A0ABQ2HMJ9</accession>
<dbReference type="PROSITE" id="PS51318">
    <property type="entry name" value="TAT"/>
    <property type="match status" value="1"/>
</dbReference>
<dbReference type="PROSITE" id="PS50022">
    <property type="entry name" value="FA58C_3"/>
    <property type="match status" value="1"/>
</dbReference>
<dbReference type="Pfam" id="PF00754">
    <property type="entry name" value="F5_F8_type_C"/>
    <property type="match status" value="1"/>
</dbReference>
<proteinExistence type="predicted"/>
<organism evidence="3 4">
    <name type="scientific">Terrabacter tumescens</name>
    <dbReference type="NCBI Taxonomy" id="60443"/>
    <lineage>
        <taxon>Bacteria</taxon>
        <taxon>Bacillati</taxon>
        <taxon>Actinomycetota</taxon>
        <taxon>Actinomycetes</taxon>
        <taxon>Micrococcales</taxon>
        <taxon>Intrasporangiaceae</taxon>
        <taxon>Terrabacter</taxon>
    </lineage>
</organism>
<keyword evidence="1" id="KW-0732">Signal</keyword>
<keyword evidence="4" id="KW-1185">Reference proteome</keyword>
<dbReference type="Proteomes" id="UP000623461">
    <property type="component" value="Unassembled WGS sequence"/>
</dbReference>
<sequence length="1060" mass="111553">MTTTVTSRRRFLGLLGAGGVATCLPVAQASPASALGLATGETALLSPPSGWLDGDEVAQTYHRALLRHTRWTETQWDASAGTYRKADFNFAVVLGHALLLTRGHYDADEAGIDEATLRQRTLATITHFAGTNRNAGGTEWGRTLFWDSTFQLYVQLAARLLWDELDPRTRARMQAIAVEQAAYTTSLGTSDDPASGSWSPNGLKGGWVGDTKLEEMGVYTQSLAPGLAWGSDDPRWESWMATYGRWSRNEAGLPQADAANPALVDGVPVLTNTSHNVYDTFVVENHGSFGPHYQSELWRTSGRNSAHFIVAGRPLPEVLTRQPNGEPLWNRLLGVMSDAGEPLMPLVDDREHLYGRDVIPIAFLAQVAGDRAAARAETDLAERLLPYLAYPPEYRLTKFSGEPKYEPEARAEVAISFLLHEWRAAHGDVPVPLTSEELYAAGAGAVDLGEGPGIVSHQSRRAWAGAISKPGFVKLAWQPDHDDWFFNLGGSSPMYLPRTNLGVTGRNVRTYAAARDGYDASVTVLTLGTAGRVALATLPGGEVVMTSSGVADREGTFGLHNLTMPGVRGLDGTRTFVTGDGTLEATAADAQGDLPSGVARRDVLDVSGSVTARHVRMLGVTPDPTYGYSIISFEVRTAAGGADLAARRPTTASSSDTGRGAALATDASSATRWAVSRGDRSRTDSWLVVDLGTPTAVGQVTIDWEAAAGRAYVVQTSDDGVTWTTRASYPRVLRSSRWLGIDDRVGFLVRGGTNPIEVGDSIVTLSAGPAAGSAGMVVEGLPQVRSADLARLADDAEAAAPRPSAPGVTASLAGGLLSIFNLTGAAVESEVAMAVDGAVPCYQGTQRLTERGSILQTRLETADGAVLAARATISAVGGGRPPAELVVTVDDAATLRLSGIDGQVDVAFADGRRRRATVSSGRTTTVRGTGKPFPLDDLALACQTFPTSPLPPTMTSPAAAVDGKDSTAWEVTGSGRMVVDLGKAHALGNAVVDWGTAPGFGTVEVSDDGIDFRRAGRVGPGTQLGSVALGTNARYVGLSVDSPGSSDRKVTVVSLRVTAG</sequence>
<feature type="signal peptide" evidence="1">
    <location>
        <begin position="1"/>
        <end position="29"/>
    </location>
</feature>
<reference evidence="4" key="1">
    <citation type="journal article" date="2019" name="Int. J. Syst. Evol. Microbiol.">
        <title>The Global Catalogue of Microorganisms (GCM) 10K type strain sequencing project: providing services to taxonomists for standard genome sequencing and annotation.</title>
        <authorList>
            <consortium name="The Broad Institute Genomics Platform"/>
            <consortium name="The Broad Institute Genome Sequencing Center for Infectious Disease"/>
            <person name="Wu L."/>
            <person name="Ma J."/>
        </authorList>
    </citation>
    <scope>NUCLEOTIDE SEQUENCE [LARGE SCALE GENOMIC DNA]</scope>
    <source>
        <strain evidence="4">JCM 1365</strain>
    </source>
</reference>
<dbReference type="EMBL" id="BMNZ01000002">
    <property type="protein sequence ID" value="GGM86083.1"/>
    <property type="molecule type" value="Genomic_DNA"/>
</dbReference>
<dbReference type="RefSeq" id="WP_030197205.1">
    <property type="nucleotide sequence ID" value="NZ_BMNZ01000002.1"/>
</dbReference>
<protein>
    <recommendedName>
        <fullName evidence="2">F5/8 type C domain-containing protein</fullName>
    </recommendedName>
</protein>
<evidence type="ECO:0000256" key="1">
    <source>
        <dbReference type="SAM" id="SignalP"/>
    </source>
</evidence>
<comment type="caution">
    <text evidence="3">The sequence shown here is derived from an EMBL/GenBank/DDBJ whole genome shotgun (WGS) entry which is preliminary data.</text>
</comment>
<name>A0ABQ2HMJ9_9MICO</name>
<evidence type="ECO:0000313" key="3">
    <source>
        <dbReference type="EMBL" id="GGM86083.1"/>
    </source>
</evidence>
<dbReference type="Gene3D" id="2.60.120.260">
    <property type="entry name" value="Galactose-binding domain-like"/>
    <property type="match status" value="2"/>
</dbReference>
<evidence type="ECO:0000259" key="2">
    <source>
        <dbReference type="PROSITE" id="PS50022"/>
    </source>
</evidence>
<dbReference type="InterPro" id="IPR008979">
    <property type="entry name" value="Galactose-bd-like_sf"/>
</dbReference>
<dbReference type="InterPro" id="IPR006311">
    <property type="entry name" value="TAT_signal"/>
</dbReference>